<dbReference type="RefSeq" id="WP_167072548.1">
    <property type="nucleotide sequence ID" value="NZ_JAAOZC010000002.1"/>
</dbReference>
<organism evidence="1 2">
    <name type="scientific">Sphingomonas vulcanisoli</name>
    <dbReference type="NCBI Taxonomy" id="1658060"/>
    <lineage>
        <taxon>Bacteria</taxon>
        <taxon>Pseudomonadati</taxon>
        <taxon>Pseudomonadota</taxon>
        <taxon>Alphaproteobacteria</taxon>
        <taxon>Sphingomonadales</taxon>
        <taxon>Sphingomonadaceae</taxon>
        <taxon>Sphingomonas</taxon>
    </lineage>
</organism>
<evidence type="ECO:0000313" key="1">
    <source>
        <dbReference type="EMBL" id="NIJ07711.1"/>
    </source>
</evidence>
<keyword evidence="2" id="KW-1185">Reference proteome</keyword>
<evidence type="ECO:0000313" key="2">
    <source>
        <dbReference type="Proteomes" id="UP000727456"/>
    </source>
</evidence>
<accession>A0ABX0TQA9</accession>
<protein>
    <recommendedName>
        <fullName evidence="3">DUF4160 domain-containing protein</fullName>
    </recommendedName>
</protein>
<evidence type="ECO:0008006" key="3">
    <source>
        <dbReference type="Google" id="ProtNLM"/>
    </source>
</evidence>
<comment type="caution">
    <text evidence="1">The sequence shown here is derived from an EMBL/GenBank/DDBJ whole genome shotgun (WGS) entry which is preliminary data.</text>
</comment>
<dbReference type="Proteomes" id="UP000727456">
    <property type="component" value="Unassembled WGS sequence"/>
</dbReference>
<proteinExistence type="predicted"/>
<sequence>MVTVHREAGFRFVIFVDDHEPAHVHVSGDGNAKIVLRGANGQPEMARNDGFKAGDVRKALRIVAEQQGILLERWRELHG</sequence>
<name>A0ABX0TQA9_9SPHN</name>
<reference evidence="1 2" key="1">
    <citation type="submission" date="2020-03" db="EMBL/GenBank/DDBJ databases">
        <title>Genomic Encyclopedia of Type Strains, Phase III (KMG-III): the genomes of soil and plant-associated and newly described type strains.</title>
        <authorList>
            <person name="Whitman W."/>
        </authorList>
    </citation>
    <scope>NUCLEOTIDE SEQUENCE [LARGE SCALE GENOMIC DNA]</scope>
    <source>
        <strain evidence="1 2">CECT 8804</strain>
    </source>
</reference>
<dbReference type="InterPro" id="IPR025427">
    <property type="entry name" value="DUF4160"/>
</dbReference>
<dbReference type="EMBL" id="JAAOZC010000002">
    <property type="protein sequence ID" value="NIJ07711.1"/>
    <property type="molecule type" value="Genomic_DNA"/>
</dbReference>
<dbReference type="Pfam" id="PF13711">
    <property type="entry name" value="DUF4160"/>
    <property type="match status" value="1"/>
</dbReference>
<gene>
    <name evidence="1" type="ORF">FHS31_001307</name>
</gene>